<keyword evidence="3" id="KW-1185">Reference proteome</keyword>
<organism evidence="2 3">
    <name type="scientific">Colletotrichum lupini</name>
    <dbReference type="NCBI Taxonomy" id="145971"/>
    <lineage>
        <taxon>Eukaryota</taxon>
        <taxon>Fungi</taxon>
        <taxon>Dikarya</taxon>
        <taxon>Ascomycota</taxon>
        <taxon>Pezizomycotina</taxon>
        <taxon>Sordariomycetes</taxon>
        <taxon>Hypocreomycetidae</taxon>
        <taxon>Glomerellales</taxon>
        <taxon>Glomerellaceae</taxon>
        <taxon>Colletotrichum</taxon>
        <taxon>Colletotrichum acutatum species complex</taxon>
    </lineage>
</organism>
<gene>
    <name evidence="2" type="ORF">CLUP02_15971</name>
</gene>
<accession>A0A9Q8WP80</accession>
<dbReference type="EMBL" id="CP019481">
    <property type="protein sequence ID" value="UQC90441.1"/>
    <property type="molecule type" value="Genomic_DNA"/>
</dbReference>
<protein>
    <submittedName>
        <fullName evidence="2">Uncharacterized protein</fullName>
    </submittedName>
</protein>
<dbReference type="AlphaFoldDB" id="A0A9Q8WP80"/>
<evidence type="ECO:0000256" key="1">
    <source>
        <dbReference type="SAM" id="MobiDB-lite"/>
    </source>
</evidence>
<name>A0A9Q8WP80_9PEZI</name>
<evidence type="ECO:0000313" key="3">
    <source>
        <dbReference type="Proteomes" id="UP000830671"/>
    </source>
</evidence>
<feature type="region of interest" description="Disordered" evidence="1">
    <location>
        <begin position="68"/>
        <end position="87"/>
    </location>
</feature>
<dbReference type="GeneID" id="73349905"/>
<proteinExistence type="predicted"/>
<sequence>MSELPPLHYNTQENNGIATRYHRLSAIAELSDALTRGFSIGMMTTSGPAPAAKTPHYLYIESVQVPTDLTGTPQTKKDPSQGIAADDPRAKRPWRFRAMDICRLQAQNICGDSSARPAEYLPRLFQDGKMRPYEALASPRRKPSCREPRFLQWFTHRGSWKKFRSSVYNMRVLTNQAIRVVPDLFTGCHICRHAARRARNGIQDMACDGPARSRAAQTFLTSLGTPNKWRELHHVELASIPDATSSSQRVVYPIAASVFDLPKEDQCRSGVCSCANDKTPYGKAVGLLANAAAGCDFEGLSSARKLARKHHVPQGVPRAGNPTGEHLCCVYRIRCKSDVRLKSRSEVPIIGERSGKNKRKEKSVSACRMLVRWYSEKDALLDPSNKLPMFGASLVRAWMMAVKKFLQKQCSASLRPRTPS</sequence>
<evidence type="ECO:0000313" key="2">
    <source>
        <dbReference type="EMBL" id="UQC90441.1"/>
    </source>
</evidence>
<dbReference type="RefSeq" id="XP_049152042.1">
    <property type="nucleotide sequence ID" value="XM_049294895.1"/>
</dbReference>
<dbReference type="Proteomes" id="UP000830671">
    <property type="component" value="Chromosome 9"/>
</dbReference>
<reference evidence="2" key="1">
    <citation type="journal article" date="2021" name="Mol. Plant Microbe Interact.">
        <title>Complete Genome Sequence of the Plant-Pathogenic Fungus Colletotrichum lupini.</title>
        <authorList>
            <person name="Baroncelli R."/>
            <person name="Pensec F."/>
            <person name="Da Lio D."/>
            <person name="Boufleur T."/>
            <person name="Vicente I."/>
            <person name="Sarrocco S."/>
            <person name="Picot A."/>
            <person name="Baraldi E."/>
            <person name="Sukno S."/>
            <person name="Thon M."/>
            <person name="Le Floch G."/>
        </authorList>
    </citation>
    <scope>NUCLEOTIDE SEQUENCE</scope>
    <source>
        <strain evidence="2">IMI 504893</strain>
    </source>
</reference>
<dbReference type="KEGG" id="clup:CLUP02_15971"/>